<dbReference type="EC" id="4.3.1.18" evidence="6"/>
<dbReference type="GO" id="GO:0016836">
    <property type="term" value="F:hydro-lyase activity"/>
    <property type="evidence" value="ECO:0007669"/>
    <property type="project" value="UniProtKB-UniRule"/>
</dbReference>
<dbReference type="CDD" id="cd06447">
    <property type="entry name" value="D-Ser-dehyd"/>
    <property type="match status" value="1"/>
</dbReference>
<evidence type="ECO:0000256" key="1">
    <source>
        <dbReference type="ARBA" id="ARBA00001933"/>
    </source>
</evidence>
<reference evidence="8" key="1">
    <citation type="submission" date="2022-03" db="EMBL/GenBank/DDBJ databases">
        <title>Sea Food Isolates.</title>
        <authorList>
            <person name="Li c."/>
        </authorList>
    </citation>
    <scope>NUCLEOTIDE SEQUENCE</scope>
    <source>
        <strain evidence="8">19GA11TI05</strain>
    </source>
</reference>
<evidence type="ECO:0000256" key="3">
    <source>
        <dbReference type="ARBA" id="ARBA00023239"/>
    </source>
</evidence>
<dbReference type="GO" id="GO:0009097">
    <property type="term" value="P:isoleucine biosynthetic process"/>
    <property type="evidence" value="ECO:0007669"/>
    <property type="project" value="TreeGrafter"/>
</dbReference>
<dbReference type="NCBIfam" id="NF002823">
    <property type="entry name" value="PRK02991.1"/>
    <property type="match status" value="1"/>
</dbReference>
<dbReference type="SUPFAM" id="SSF53686">
    <property type="entry name" value="Tryptophan synthase beta subunit-like PLP-dependent enzymes"/>
    <property type="match status" value="1"/>
</dbReference>
<organism evidence="8">
    <name type="scientific">bacterium 19GA11TI05</name>
    <dbReference type="NCBI Taxonomy" id="2920688"/>
    <lineage>
        <taxon>Bacteria</taxon>
    </lineage>
</organism>
<sequence length="444" mass="48222">MTQINIEKLIADYPLVQELIDLKQVAWFNPGVTTTEAGLPYVGLTLEDVMDAQARLSRFAPYLMKAFPETQAMQGIIESEAVAIPEMQAALAARYQTLLTGKMYLKKDSHLPISGSIKARGGIYEVLTHAEKLALEAGLLSTGDDYAVLFSDKFRQFFSQYRIAVGSTGNLGMSIGIMSAKLGFSVSVHMSADARQWKKDKLRSHGVNVVEYEQDYSIAVEQGRKEAEKDPSCFFIDDENSSTLFLGYAVAGLRLKKQFAEKGITVDEQHPLFVYLPCGVGGGPGGVAFGLKLAFGDAVHCFFAEPTHSPCMLLGVHTGLHDAISVQEIGIDNITAADGLAVGRASGFVGRAMERLIDGYYTIDDAEMYNLLGLLDQTEAIRLEPSALAGMPGCVHVTRNQAYLQAESLAPERMANATHLVWATGGGMVPEDEMQKYLSQAKGN</sequence>
<name>A0AAU6TZB7_UNCXX</name>
<accession>A0AAU6TZB7</accession>
<keyword evidence="3 6" id="KW-0456">Lyase</keyword>
<dbReference type="HAMAP" id="MF_01030">
    <property type="entry name" value="D_Ser_dehydrat"/>
    <property type="match status" value="1"/>
</dbReference>
<evidence type="ECO:0000259" key="7">
    <source>
        <dbReference type="Pfam" id="PF00291"/>
    </source>
</evidence>
<gene>
    <name evidence="6" type="primary">dsdA</name>
    <name evidence="8" type="ORF">MRM81_11470</name>
</gene>
<evidence type="ECO:0000256" key="4">
    <source>
        <dbReference type="ARBA" id="ARBA00050422"/>
    </source>
</evidence>
<dbReference type="EMBL" id="CP095362">
    <property type="protein sequence ID" value="XAG67260.1"/>
    <property type="molecule type" value="Genomic_DNA"/>
</dbReference>
<protein>
    <recommendedName>
        <fullName evidence="6">Probable D-serine dehydratase</fullName>
        <ecNumber evidence="6">4.3.1.18</ecNumber>
    </recommendedName>
    <alternativeName>
        <fullName evidence="6">D-serine deaminase</fullName>
        <shortName evidence="6">DSD</shortName>
    </alternativeName>
</protein>
<evidence type="ECO:0000256" key="6">
    <source>
        <dbReference type="HAMAP-Rule" id="MF_01030"/>
    </source>
</evidence>
<dbReference type="NCBIfam" id="TIGR02035">
    <property type="entry name" value="D_Ser_am_lyase"/>
    <property type="match status" value="1"/>
</dbReference>
<dbReference type="Gene3D" id="3.40.50.1100">
    <property type="match status" value="2"/>
</dbReference>
<proteinExistence type="inferred from homology"/>
<feature type="domain" description="Tryptophan synthase beta chain-like PALP" evidence="7">
    <location>
        <begin position="97"/>
        <end position="398"/>
    </location>
</feature>
<dbReference type="InterPro" id="IPR011780">
    <property type="entry name" value="D_Ser_am_lyase"/>
</dbReference>
<dbReference type="AlphaFoldDB" id="A0AAU6TZB7"/>
<dbReference type="GO" id="GO:0036088">
    <property type="term" value="P:D-serine catabolic process"/>
    <property type="evidence" value="ECO:0007669"/>
    <property type="project" value="TreeGrafter"/>
</dbReference>
<evidence type="ECO:0000256" key="5">
    <source>
        <dbReference type="ARBA" id="ARBA00061269"/>
    </source>
</evidence>
<dbReference type="GO" id="GO:0008721">
    <property type="term" value="F:D-serine ammonia-lyase activity"/>
    <property type="evidence" value="ECO:0007669"/>
    <property type="project" value="UniProtKB-EC"/>
</dbReference>
<keyword evidence="2 6" id="KW-0663">Pyridoxal phosphate</keyword>
<dbReference type="FunFam" id="3.40.50.1100:FF:000018">
    <property type="entry name" value="D-serine dehydratase"/>
    <property type="match status" value="1"/>
</dbReference>
<dbReference type="PANTHER" id="PTHR48078">
    <property type="entry name" value="THREONINE DEHYDRATASE, MITOCHONDRIAL-RELATED"/>
    <property type="match status" value="1"/>
</dbReference>
<dbReference type="InterPro" id="IPR050147">
    <property type="entry name" value="Ser/Thr_Dehydratase"/>
</dbReference>
<comment type="similarity">
    <text evidence="5 6">Belongs to the serine/threonine dehydratase family. DsdA subfamily.</text>
</comment>
<dbReference type="Pfam" id="PF00291">
    <property type="entry name" value="PALP"/>
    <property type="match status" value="1"/>
</dbReference>
<dbReference type="PANTHER" id="PTHR48078:SF9">
    <property type="entry name" value="D-SERINE DEHYDRATASE"/>
    <property type="match status" value="1"/>
</dbReference>
<dbReference type="PROSITE" id="PS00165">
    <property type="entry name" value="DEHYDRATASE_SER_THR"/>
    <property type="match status" value="1"/>
</dbReference>
<feature type="modified residue" description="N6-(pyridoxal phosphate)lysine" evidence="6">
    <location>
        <position position="118"/>
    </location>
</feature>
<dbReference type="InterPro" id="IPR001926">
    <property type="entry name" value="TrpB-like_PALP"/>
</dbReference>
<comment type="catalytic activity">
    <reaction evidence="4 6">
        <text>D-serine = pyruvate + NH4(+)</text>
        <dbReference type="Rhea" id="RHEA:13977"/>
        <dbReference type="ChEBI" id="CHEBI:15361"/>
        <dbReference type="ChEBI" id="CHEBI:28938"/>
        <dbReference type="ChEBI" id="CHEBI:35247"/>
        <dbReference type="EC" id="4.3.1.18"/>
    </reaction>
</comment>
<comment type="cofactor">
    <cofactor evidence="1 6">
        <name>pyridoxal 5'-phosphate</name>
        <dbReference type="ChEBI" id="CHEBI:597326"/>
    </cofactor>
</comment>
<evidence type="ECO:0000313" key="8">
    <source>
        <dbReference type="EMBL" id="XAG67260.1"/>
    </source>
</evidence>
<dbReference type="GO" id="GO:0030170">
    <property type="term" value="F:pyridoxal phosphate binding"/>
    <property type="evidence" value="ECO:0007669"/>
    <property type="project" value="InterPro"/>
</dbReference>
<evidence type="ECO:0000256" key="2">
    <source>
        <dbReference type="ARBA" id="ARBA00022898"/>
    </source>
</evidence>
<dbReference type="InterPro" id="IPR000634">
    <property type="entry name" value="Ser/Thr_deHydtase_PyrdxlP-BS"/>
</dbReference>
<dbReference type="InterPro" id="IPR036052">
    <property type="entry name" value="TrpB-like_PALP_sf"/>
</dbReference>